<evidence type="ECO:0000313" key="5">
    <source>
        <dbReference type="EMBL" id="EGF78605.1"/>
    </source>
</evidence>
<dbReference type="SMART" id="SM00360">
    <property type="entry name" value="RRM"/>
    <property type="match status" value="3"/>
</dbReference>
<dbReference type="GO" id="GO:0003729">
    <property type="term" value="F:mRNA binding"/>
    <property type="evidence" value="ECO:0000318"/>
    <property type="project" value="GO_Central"/>
</dbReference>
<dbReference type="HOGENOM" id="CLU_277420_0_0_1"/>
<evidence type="ECO:0000313" key="6">
    <source>
        <dbReference type="Proteomes" id="UP000007241"/>
    </source>
</evidence>
<name>F4P8E5_BATDJ</name>
<dbReference type="Proteomes" id="UP000007241">
    <property type="component" value="Unassembled WGS sequence"/>
</dbReference>
<gene>
    <name evidence="5" type="ORF">BATDEDRAFT_26434</name>
</gene>
<feature type="compositionally biased region" description="Polar residues" evidence="2">
    <location>
        <begin position="487"/>
        <end position="501"/>
    </location>
</feature>
<organism evidence="5 6">
    <name type="scientific">Batrachochytrium dendrobatidis (strain JAM81 / FGSC 10211)</name>
    <name type="common">Frog chytrid fungus</name>
    <dbReference type="NCBI Taxonomy" id="684364"/>
    <lineage>
        <taxon>Eukaryota</taxon>
        <taxon>Fungi</taxon>
        <taxon>Fungi incertae sedis</taxon>
        <taxon>Chytridiomycota</taxon>
        <taxon>Chytridiomycota incertae sedis</taxon>
        <taxon>Chytridiomycetes</taxon>
        <taxon>Rhizophydiales</taxon>
        <taxon>Rhizophydiales incertae sedis</taxon>
        <taxon>Batrachochytrium</taxon>
    </lineage>
</organism>
<keyword evidence="3" id="KW-1133">Transmembrane helix</keyword>
<dbReference type="Pfam" id="PF00076">
    <property type="entry name" value="RRM_1"/>
    <property type="match status" value="1"/>
</dbReference>
<evidence type="ECO:0000256" key="2">
    <source>
        <dbReference type="SAM" id="MobiDB-lite"/>
    </source>
</evidence>
<feature type="region of interest" description="Disordered" evidence="2">
    <location>
        <begin position="487"/>
        <end position="523"/>
    </location>
</feature>
<dbReference type="STRING" id="684364.F4P8E5"/>
<reference evidence="5 6" key="1">
    <citation type="submission" date="2009-12" db="EMBL/GenBank/DDBJ databases">
        <title>The draft genome of Batrachochytrium dendrobatidis.</title>
        <authorList>
            <consortium name="US DOE Joint Genome Institute (JGI-PGF)"/>
            <person name="Kuo A."/>
            <person name="Salamov A."/>
            <person name="Schmutz J."/>
            <person name="Lucas S."/>
            <person name="Pitluck S."/>
            <person name="Rosenblum E."/>
            <person name="Stajich J."/>
            <person name="Eisen M."/>
            <person name="Grigoriev I.V."/>
        </authorList>
    </citation>
    <scope>NUCLEOTIDE SEQUENCE [LARGE SCALE GENOMIC DNA]</scope>
    <source>
        <strain evidence="6">JAM81 / FGSC 10211</strain>
    </source>
</reference>
<evidence type="ECO:0000256" key="1">
    <source>
        <dbReference type="PROSITE-ProRule" id="PRU00176"/>
    </source>
</evidence>
<dbReference type="InParanoid" id="F4P8E5"/>
<dbReference type="SUPFAM" id="SSF54928">
    <property type="entry name" value="RNA-binding domain, RBD"/>
    <property type="match status" value="2"/>
</dbReference>
<feature type="transmembrane region" description="Helical" evidence="3">
    <location>
        <begin position="70"/>
        <end position="90"/>
    </location>
</feature>
<keyword evidence="3" id="KW-0812">Transmembrane</keyword>
<evidence type="ECO:0000256" key="3">
    <source>
        <dbReference type="SAM" id="Phobius"/>
    </source>
</evidence>
<dbReference type="InterPro" id="IPR012677">
    <property type="entry name" value="Nucleotide-bd_a/b_plait_sf"/>
</dbReference>
<dbReference type="PROSITE" id="PS50102">
    <property type="entry name" value="RRM"/>
    <property type="match status" value="1"/>
</dbReference>
<sequence>MPQQQPRPLSKTTIHVTNLSSEEKVGLKLMFEAMPGFRRMAFHSDYLFVCFSDLTFATQAINTIHTKMSLLVHSFQHLVIFVVLAIYQVFLCLEDKGITCCCSAAIGRLFCAWLRNVTQMQASHAKSGILGHSQPSIPVPPSSILYVSLFPFLTEDELAGIFGTYAGYDSCRFFPNHALVRFKSVQDATNALESLNSHTNLFANFSTKGNRCGAESGNFNNSVAHSKSETNSALNELYIPSDQNASSLLIPKSDAQLQSTGLADPVSSMTEYAVCQNDSNGHINSASTSIRSCSIDSGTTSSTLNHTVQSCGNLKSNTLSKGFGSGNINIISQRSPKCTIHVTQIDKDMAGLYKMFKAFTGFSMIAFYPDYCFVCFKDIQTASHAIEEVLFKTRMKASFARADYTLHAISNSSIGAVNSIVRVADFPSTSTDDDLYAFFSFFEGFKDAQFYQASCLVYFFDTLSASAALNTINITTNFTAIFSKKQNPNPPTASFSNVPDDNTSKKPFRTRGSRGKRKPSRVNGSALVVDTDITFQSDAQANTALIKTSYESIPHVQQPPEQVQKSLAAQVETSLSNTTLIKPPALPRLPFLDPAPSATSTETYQLDSFDSNNQAICVTGSQCISNSKEISCLSSSDFGIQLPESVAADCEILVDRDVENTTTTVDITSSALTSPHRASQSSLFDQQSTRDAHSSSVFNSKPCSPRFSSTPFQTAVATTLSSASAAPAAEPSRYPIFDGPLSSSIWVAREKLASDSFYQTSLGAVSATTAVSNGSSNADNAFTATLSTSVSFTALSAISLPTIHSCVNSLFPSPYQGQMFGQLLPHPPPLQQPSPQTLYDTQSKSIGDQFEHSTNSLAMPTQPLSIEQQNLYNRQLSHPYQRRYQHQYTPYQHMHSQQKLIQSKFSVPHPLVTTFETQMSHNKSNLDLAISSGSPDRSDASLQSFAASSTIAISNTETDPFLVALYPQGSRLFIPTPSSYTIGNNSTVPHTSQTVLGSMTKTVDMPCGHTHHCTCMDEPLTRSTLSTNEERVTHSLVLEALQQQVNSARTVLESIQAQITALTNLYPSAHAITPESPTDTTTRNIPCDEPVSLLAKTSHGAGSMLAEIQQLRAENLTLRDELKCRRVDDEQIGMLQGLLSMCE</sequence>
<dbReference type="InterPro" id="IPR000504">
    <property type="entry name" value="RRM_dom"/>
</dbReference>
<dbReference type="AlphaFoldDB" id="F4P8E5"/>
<protein>
    <recommendedName>
        <fullName evidence="4">RRM domain-containing protein</fullName>
    </recommendedName>
</protein>
<evidence type="ECO:0000259" key="4">
    <source>
        <dbReference type="PROSITE" id="PS50102"/>
    </source>
</evidence>
<dbReference type="OMA" id="YCLQVFQ"/>
<dbReference type="RefSeq" id="XP_006680666.1">
    <property type="nucleotide sequence ID" value="XM_006680603.1"/>
</dbReference>
<proteinExistence type="predicted"/>
<feature type="domain" description="RRM" evidence="4">
    <location>
        <begin position="143"/>
        <end position="208"/>
    </location>
</feature>
<feature type="compositionally biased region" description="Basic residues" evidence="2">
    <location>
        <begin position="506"/>
        <end position="520"/>
    </location>
</feature>
<accession>F4P8E5</accession>
<dbReference type="Gene3D" id="3.30.70.330">
    <property type="match status" value="1"/>
</dbReference>
<dbReference type="OrthoDB" id="431169at2759"/>
<keyword evidence="6" id="KW-1185">Reference proteome</keyword>
<dbReference type="CDD" id="cd00590">
    <property type="entry name" value="RRM_SF"/>
    <property type="match status" value="1"/>
</dbReference>
<feature type="region of interest" description="Disordered" evidence="2">
    <location>
        <begin position="668"/>
        <end position="687"/>
    </location>
</feature>
<dbReference type="EMBL" id="GL882888">
    <property type="protein sequence ID" value="EGF78605.1"/>
    <property type="molecule type" value="Genomic_DNA"/>
</dbReference>
<dbReference type="GO" id="GO:0000381">
    <property type="term" value="P:regulation of alternative mRNA splicing, via spliceosome"/>
    <property type="evidence" value="ECO:0000318"/>
    <property type="project" value="GO_Central"/>
</dbReference>
<keyword evidence="3" id="KW-0472">Membrane</keyword>
<dbReference type="GeneID" id="18239031"/>
<dbReference type="GO" id="GO:0016607">
    <property type="term" value="C:nuclear speck"/>
    <property type="evidence" value="ECO:0000318"/>
    <property type="project" value="GO_Central"/>
</dbReference>
<keyword evidence="1" id="KW-0694">RNA-binding</keyword>
<dbReference type="InterPro" id="IPR035979">
    <property type="entry name" value="RBD_domain_sf"/>
</dbReference>